<reference evidence="1 2" key="1">
    <citation type="journal article" date="2020" name="ISME J.">
        <title>Comparative genomics reveals insights into cyanobacterial evolution and habitat adaptation.</title>
        <authorList>
            <person name="Chen M.Y."/>
            <person name="Teng W.K."/>
            <person name="Zhao L."/>
            <person name="Hu C.X."/>
            <person name="Zhou Y.K."/>
            <person name="Han B.P."/>
            <person name="Song L.R."/>
            <person name="Shu W.S."/>
        </authorList>
    </citation>
    <scope>NUCLEOTIDE SEQUENCE [LARGE SCALE GENOMIC DNA]</scope>
    <source>
        <strain evidence="1 2">FACHB-159</strain>
    </source>
</reference>
<proteinExistence type="predicted"/>
<organism evidence="1 2">
    <name type="scientific">Nostoc paludosum FACHB-159</name>
    <dbReference type="NCBI Taxonomy" id="2692908"/>
    <lineage>
        <taxon>Bacteria</taxon>
        <taxon>Bacillati</taxon>
        <taxon>Cyanobacteriota</taxon>
        <taxon>Cyanophyceae</taxon>
        <taxon>Nostocales</taxon>
        <taxon>Nostocaceae</taxon>
        <taxon>Nostoc</taxon>
    </lineage>
</organism>
<dbReference type="InterPro" id="IPR027417">
    <property type="entry name" value="P-loop_NTPase"/>
</dbReference>
<evidence type="ECO:0000313" key="2">
    <source>
        <dbReference type="Proteomes" id="UP000637383"/>
    </source>
</evidence>
<comment type="caution">
    <text evidence="1">The sequence shown here is derived from an EMBL/GenBank/DDBJ whole genome shotgun (WGS) entry which is preliminary data.</text>
</comment>
<dbReference type="Proteomes" id="UP000637383">
    <property type="component" value="Unassembled WGS sequence"/>
</dbReference>
<name>A0ABR8K9C3_9NOSO</name>
<dbReference type="EMBL" id="JACJTU010000018">
    <property type="protein sequence ID" value="MBD2736093.1"/>
    <property type="molecule type" value="Genomic_DNA"/>
</dbReference>
<accession>A0ABR8K9C3</accession>
<keyword evidence="2" id="KW-1185">Reference proteome</keyword>
<evidence type="ECO:0000313" key="1">
    <source>
        <dbReference type="EMBL" id="MBD2736093.1"/>
    </source>
</evidence>
<keyword evidence="1" id="KW-0378">Hydrolase</keyword>
<gene>
    <name evidence="1" type="ORF">H6H03_19720</name>
</gene>
<dbReference type="GO" id="GO:0004519">
    <property type="term" value="F:endonuclease activity"/>
    <property type="evidence" value="ECO:0007669"/>
    <property type="project" value="UniProtKB-KW"/>
</dbReference>
<keyword evidence="1" id="KW-0540">Nuclease</keyword>
<dbReference type="PANTHER" id="PTHR37291:SF1">
    <property type="entry name" value="TYPE IV METHYL-DIRECTED RESTRICTION ENZYME ECOKMCRB SUBUNIT"/>
    <property type="match status" value="1"/>
</dbReference>
<sequence>MNKHMQRIFFGSPGTGKSHRIVYEIIPNYLGILESTNPENIIKTVFHPEYTYGDFMGKLVPITRKERVEYKYYEGHFLKALSRAYKNIVDAHDKNGVQISEPKNVALVIDEINRGNSSGIFGTVFQLLDRDENGWSSYGINITELEFRSLLELMKVELYEKDGKIEKYELHPFNAVTLKNFEEKIKFLRIDLESRTIRIPPNLSILATMNTSDNSIYFMDSAFKRRWDWEFVNWDNSKPAKATYGKEGELDEHEWIKLITNLNNFIKSYHTLIRGIEDKQIGYYFIKQPVTAEQIQNKLMFFLWDSVFHRDKEPLIKLLNVTKNNLVTFGDFIKLHNILITNIMNLSK</sequence>
<dbReference type="Gene3D" id="3.40.50.300">
    <property type="entry name" value="P-loop containing nucleotide triphosphate hydrolases"/>
    <property type="match status" value="1"/>
</dbReference>
<dbReference type="PANTHER" id="PTHR37291">
    <property type="entry name" value="5-METHYLCYTOSINE-SPECIFIC RESTRICTION ENZYME B"/>
    <property type="match status" value="1"/>
</dbReference>
<protein>
    <submittedName>
        <fullName evidence="1">Restriction endonuclease</fullName>
    </submittedName>
</protein>
<keyword evidence="1" id="KW-0255">Endonuclease</keyword>
<dbReference type="InterPro" id="IPR052934">
    <property type="entry name" value="Methyl-DNA_Rec/Restrict_Enz"/>
</dbReference>